<evidence type="ECO:0000256" key="1">
    <source>
        <dbReference type="SAM" id="Phobius"/>
    </source>
</evidence>
<evidence type="ECO:0000313" key="6">
    <source>
        <dbReference type="Proteomes" id="UP000291106"/>
    </source>
</evidence>
<dbReference type="NCBIfam" id="TIGR00254">
    <property type="entry name" value="GGDEF"/>
    <property type="match status" value="1"/>
</dbReference>
<dbReference type="OrthoDB" id="9816034at2"/>
<dbReference type="Gene3D" id="6.10.340.10">
    <property type="match status" value="1"/>
</dbReference>
<dbReference type="EMBL" id="CP036200">
    <property type="protein sequence ID" value="QBF81994.1"/>
    <property type="molecule type" value="Genomic_DNA"/>
</dbReference>
<dbReference type="InterPro" id="IPR001633">
    <property type="entry name" value="EAL_dom"/>
</dbReference>
<reference evidence="5 6" key="1">
    <citation type="submission" date="2019-02" db="EMBL/GenBank/DDBJ databases">
        <title>Shewanella sp. D4-2 isolated from Dokdo Island.</title>
        <authorList>
            <person name="Baek K."/>
        </authorList>
    </citation>
    <scope>NUCLEOTIDE SEQUENCE [LARGE SCALE GENOMIC DNA]</scope>
    <source>
        <strain evidence="5 6">D4-2</strain>
    </source>
</reference>
<sequence length="886" mass="101208">MFALLLCLLPIQTWLINHLASDSLEPHTLTVSLPLPDSTLELNGISQPTNIDKIFISGNFSDWYSDDPFYQMQQVDENRWQYQLALHPGLVEYKMAIYLKDSPDPVWITDPSNPDTAENPWGGINSVLNVPDWPKIRITTKLFTLSLLGAILLFFCLEPILYWLLHLNMPFHRKLMWANLLILICAQVVFFGYQLHQSRQLIKLSLTDAVHNMHLMLASEDIDFNRLPEQRAKLKYEIDDFFTRATTRIDSKQNSLFQITISDFAVFDANGELLTLHHRDQNRGIQQDRAARLGFDSTKDYFTQGVWAEIIPIAKAQALSGQLITGKRSRLINSVETGRTFQSEWALGFSQMIQPIVIRGQLQGFYGASIQVKLFGAELLKMLLFQLLLLSGVLALASWLLIRVGKIVTEDVLLLTSWTQKIVKGDLNEQLKINSQDEIQQLAENFELMRQSLSGSFNRIEQQKSNLYFEAYFNNLTGLPNRKKLYSDMAEQTPHALMVLNINQFGQINDFYSLATGDAILQEVASRLVDYAKEHHANEHQVYKTSADEFAITIANPMDEQQLMTLAERIMDEVSEHAIEIDDNELYINMIAGAALCVDNNYSRLHQQADLARRFARDRHQRFRLFTEDLLDPKAFEDNMHQSRLVAQAVQNDLVVPFVQMIKPLTGGVPKFECLMRIRLEDGHILTPAMFMQTALRSRLYPHLMQSMLEKSFALFANQPYDFSVNVTLDDIADPIRLKQLQALLRANPETCKRLTFELLESEQITNYDLVRDFIKLVKPMGCTIAIDDFGAGYSNFVHLLGLDIDIVKIDGSLIRNLDTDAKAQQLVETVVSFAKKMGILTVAEFVDSQQVLDKVIEYQIDFAQGFYLGKPQPCINSARRCRSSN</sequence>
<dbReference type="InterPro" id="IPR014756">
    <property type="entry name" value="Ig_E-set"/>
</dbReference>
<dbReference type="SUPFAM" id="SSF141868">
    <property type="entry name" value="EAL domain-like"/>
    <property type="match status" value="1"/>
</dbReference>
<dbReference type="InterPro" id="IPR029787">
    <property type="entry name" value="Nucleotide_cyclase"/>
</dbReference>
<accession>A0A411PET0</accession>
<dbReference type="CDD" id="cd02859">
    <property type="entry name" value="E_set_AMPKbeta_like_N"/>
    <property type="match status" value="1"/>
</dbReference>
<dbReference type="CDD" id="cd01949">
    <property type="entry name" value="GGDEF"/>
    <property type="match status" value="1"/>
</dbReference>
<dbReference type="Proteomes" id="UP000291106">
    <property type="component" value="Chromosome"/>
</dbReference>
<feature type="domain" description="EAL" evidence="2">
    <location>
        <begin position="639"/>
        <end position="886"/>
    </location>
</feature>
<keyword evidence="1" id="KW-1133">Transmembrane helix</keyword>
<dbReference type="RefSeq" id="WP_130597968.1">
    <property type="nucleotide sequence ID" value="NZ_CP036200.1"/>
</dbReference>
<dbReference type="CDD" id="cd06225">
    <property type="entry name" value="HAMP"/>
    <property type="match status" value="1"/>
</dbReference>
<dbReference type="PANTHER" id="PTHR33121">
    <property type="entry name" value="CYCLIC DI-GMP PHOSPHODIESTERASE PDEF"/>
    <property type="match status" value="1"/>
</dbReference>
<protein>
    <submittedName>
        <fullName evidence="5">EAL domain-containing protein</fullName>
    </submittedName>
</protein>
<dbReference type="Gene3D" id="2.60.40.10">
    <property type="entry name" value="Immunoglobulins"/>
    <property type="match status" value="1"/>
</dbReference>
<dbReference type="SUPFAM" id="SSF81296">
    <property type="entry name" value="E set domains"/>
    <property type="match status" value="1"/>
</dbReference>
<dbReference type="PANTHER" id="PTHR33121:SF79">
    <property type="entry name" value="CYCLIC DI-GMP PHOSPHODIESTERASE PDED-RELATED"/>
    <property type="match status" value="1"/>
</dbReference>
<keyword evidence="1" id="KW-0472">Membrane</keyword>
<keyword evidence="6" id="KW-1185">Reference proteome</keyword>
<dbReference type="Gene3D" id="3.30.70.270">
    <property type="match status" value="1"/>
</dbReference>
<dbReference type="PROSITE" id="PS50887">
    <property type="entry name" value="GGDEF"/>
    <property type="match status" value="1"/>
</dbReference>
<dbReference type="PROSITE" id="PS50885">
    <property type="entry name" value="HAMP"/>
    <property type="match status" value="1"/>
</dbReference>
<dbReference type="InterPro" id="IPR050706">
    <property type="entry name" value="Cyclic-di-GMP_PDE-like"/>
</dbReference>
<feature type="domain" description="GGDEF" evidence="4">
    <location>
        <begin position="493"/>
        <end position="628"/>
    </location>
</feature>
<dbReference type="GO" id="GO:0071111">
    <property type="term" value="F:cyclic-guanylate-specific phosphodiesterase activity"/>
    <property type="evidence" value="ECO:0007669"/>
    <property type="project" value="InterPro"/>
</dbReference>
<evidence type="ECO:0000259" key="4">
    <source>
        <dbReference type="PROSITE" id="PS50887"/>
    </source>
</evidence>
<evidence type="ECO:0000259" key="3">
    <source>
        <dbReference type="PROSITE" id="PS50885"/>
    </source>
</evidence>
<dbReference type="SMART" id="SM00267">
    <property type="entry name" value="GGDEF"/>
    <property type="match status" value="1"/>
</dbReference>
<gene>
    <name evidence="5" type="ORF">EXU30_04230</name>
</gene>
<feature type="transmembrane region" description="Helical" evidence="1">
    <location>
        <begin position="142"/>
        <end position="164"/>
    </location>
</feature>
<dbReference type="InterPro" id="IPR003660">
    <property type="entry name" value="HAMP_dom"/>
</dbReference>
<evidence type="ECO:0000313" key="5">
    <source>
        <dbReference type="EMBL" id="QBF81994.1"/>
    </source>
</evidence>
<dbReference type="InterPro" id="IPR000160">
    <property type="entry name" value="GGDEF_dom"/>
</dbReference>
<dbReference type="CDD" id="cd01948">
    <property type="entry name" value="EAL"/>
    <property type="match status" value="1"/>
</dbReference>
<organism evidence="5 6">
    <name type="scientific">Shewanella maritima</name>
    <dbReference type="NCBI Taxonomy" id="2520507"/>
    <lineage>
        <taxon>Bacteria</taxon>
        <taxon>Pseudomonadati</taxon>
        <taxon>Pseudomonadota</taxon>
        <taxon>Gammaproteobacteria</taxon>
        <taxon>Alteromonadales</taxon>
        <taxon>Shewanellaceae</taxon>
        <taxon>Shewanella</taxon>
    </lineage>
</organism>
<dbReference type="InterPro" id="IPR043128">
    <property type="entry name" value="Rev_trsase/Diguanyl_cyclase"/>
</dbReference>
<dbReference type="SMART" id="SM00304">
    <property type="entry name" value="HAMP"/>
    <property type="match status" value="1"/>
</dbReference>
<feature type="transmembrane region" description="Helical" evidence="1">
    <location>
        <begin position="176"/>
        <end position="195"/>
    </location>
</feature>
<dbReference type="GO" id="GO:0016020">
    <property type="term" value="C:membrane"/>
    <property type="evidence" value="ECO:0007669"/>
    <property type="project" value="InterPro"/>
</dbReference>
<dbReference type="Pfam" id="PF00672">
    <property type="entry name" value="HAMP"/>
    <property type="match status" value="1"/>
</dbReference>
<dbReference type="SUPFAM" id="SSF55073">
    <property type="entry name" value="Nucleotide cyclase"/>
    <property type="match status" value="1"/>
</dbReference>
<dbReference type="InterPro" id="IPR013783">
    <property type="entry name" value="Ig-like_fold"/>
</dbReference>
<dbReference type="GO" id="GO:0007165">
    <property type="term" value="P:signal transduction"/>
    <property type="evidence" value="ECO:0007669"/>
    <property type="project" value="InterPro"/>
</dbReference>
<dbReference type="KEGG" id="smai:EXU30_04230"/>
<dbReference type="SMART" id="SM00052">
    <property type="entry name" value="EAL"/>
    <property type="match status" value="1"/>
</dbReference>
<dbReference type="Pfam" id="PF00563">
    <property type="entry name" value="EAL"/>
    <property type="match status" value="1"/>
</dbReference>
<dbReference type="SUPFAM" id="SSF158472">
    <property type="entry name" value="HAMP domain-like"/>
    <property type="match status" value="1"/>
</dbReference>
<dbReference type="AlphaFoldDB" id="A0A411PET0"/>
<keyword evidence="1" id="KW-0812">Transmembrane</keyword>
<feature type="transmembrane region" description="Helical" evidence="1">
    <location>
        <begin position="383"/>
        <end position="402"/>
    </location>
</feature>
<dbReference type="Gene3D" id="3.20.20.450">
    <property type="entry name" value="EAL domain"/>
    <property type="match status" value="1"/>
</dbReference>
<dbReference type="Pfam" id="PF00990">
    <property type="entry name" value="GGDEF"/>
    <property type="match status" value="1"/>
</dbReference>
<feature type="domain" description="HAMP" evidence="3">
    <location>
        <begin position="419"/>
        <end position="458"/>
    </location>
</feature>
<dbReference type="PROSITE" id="PS50883">
    <property type="entry name" value="EAL"/>
    <property type="match status" value="1"/>
</dbReference>
<dbReference type="InterPro" id="IPR035919">
    <property type="entry name" value="EAL_sf"/>
</dbReference>
<name>A0A411PET0_9GAMM</name>
<evidence type="ECO:0000259" key="2">
    <source>
        <dbReference type="PROSITE" id="PS50883"/>
    </source>
</evidence>
<proteinExistence type="predicted"/>